<organism evidence="1 2">
    <name type="scientific">Acetobacterium wieringae</name>
    <dbReference type="NCBI Taxonomy" id="52694"/>
    <lineage>
        <taxon>Bacteria</taxon>
        <taxon>Bacillati</taxon>
        <taxon>Bacillota</taxon>
        <taxon>Clostridia</taxon>
        <taxon>Eubacteriales</taxon>
        <taxon>Eubacteriaceae</taxon>
        <taxon>Acetobacterium</taxon>
    </lineage>
</organism>
<proteinExistence type="predicted"/>
<evidence type="ECO:0000313" key="1">
    <source>
        <dbReference type="EMBL" id="OFV68957.1"/>
    </source>
</evidence>
<protein>
    <submittedName>
        <fullName evidence="1">Uncharacterized protein</fullName>
    </submittedName>
</protein>
<evidence type="ECO:0000313" key="2">
    <source>
        <dbReference type="Proteomes" id="UP000176244"/>
    </source>
</evidence>
<sequence>MDEANKVTYEEILNVLMEDETWEVPKEEREMFRYGMEWFFIAF</sequence>
<dbReference type="EMBL" id="LKEU01000050">
    <property type="protein sequence ID" value="OFV68957.1"/>
    <property type="molecule type" value="Genomic_DNA"/>
</dbReference>
<dbReference type="STRING" id="52694.ACWI_34930"/>
<gene>
    <name evidence="1" type="ORF">ACWI_34930</name>
</gene>
<reference evidence="1 2" key="1">
    <citation type="submission" date="2015-09" db="EMBL/GenBank/DDBJ databases">
        <title>Genome sequence of Acetobacterium wieringae DSM 1911.</title>
        <authorList>
            <person name="Poehlein A."/>
            <person name="Bengelsdorf F.R."/>
            <person name="Schiel-Bengelsdorf B."/>
            <person name="Duerre P."/>
            <person name="Daniel R."/>
        </authorList>
    </citation>
    <scope>NUCLEOTIDE SEQUENCE [LARGE SCALE GENOMIC DNA]</scope>
    <source>
        <strain evidence="1 2">DSM 1911</strain>
    </source>
</reference>
<accession>A0A1F2PC87</accession>
<name>A0A1F2PC87_9FIRM</name>
<dbReference type="RefSeq" id="WP_278278307.1">
    <property type="nucleotide sequence ID" value="NZ_LKEU01000050.1"/>
</dbReference>
<dbReference type="AlphaFoldDB" id="A0A1F2PC87"/>
<comment type="caution">
    <text evidence="1">The sequence shown here is derived from an EMBL/GenBank/DDBJ whole genome shotgun (WGS) entry which is preliminary data.</text>
</comment>
<dbReference type="Proteomes" id="UP000176244">
    <property type="component" value="Unassembled WGS sequence"/>
</dbReference>